<dbReference type="Gene3D" id="1.10.287.950">
    <property type="entry name" value="Methyl-accepting chemotaxis protein"/>
    <property type="match status" value="1"/>
</dbReference>
<reference evidence="1 2" key="1">
    <citation type="submission" date="2024-06" db="EMBL/GenBank/DDBJ databases">
        <title>A chromosome level genome sequence of Diviner's sage (Salvia divinorum).</title>
        <authorList>
            <person name="Ford S.A."/>
            <person name="Ro D.-K."/>
            <person name="Ness R.W."/>
            <person name="Phillips M.A."/>
        </authorList>
    </citation>
    <scope>NUCLEOTIDE SEQUENCE [LARGE SCALE GENOMIC DNA]</scope>
    <source>
        <strain evidence="1">SAF-2024a</strain>
        <tissue evidence="1">Leaf</tissue>
    </source>
</reference>
<comment type="caution">
    <text evidence="1">The sequence shown here is derived from an EMBL/GenBank/DDBJ whole genome shotgun (WGS) entry which is preliminary data.</text>
</comment>
<name>A0ABD1FP80_SALDI</name>
<proteinExistence type="predicted"/>
<dbReference type="PANTHER" id="PTHR33735">
    <property type="entry name" value="EXPRESSED PROTEIN"/>
    <property type="match status" value="1"/>
</dbReference>
<dbReference type="Proteomes" id="UP001567538">
    <property type="component" value="Unassembled WGS sequence"/>
</dbReference>
<dbReference type="SUPFAM" id="SSF58104">
    <property type="entry name" value="Methyl-accepting chemotaxis protein (MCP) signaling domain"/>
    <property type="match status" value="1"/>
</dbReference>
<sequence>MAMVSSSSVIIVHNSVKPSTSFQCLSWNPISRLALSKCKNDEFGFWAAKKTLQHTRKPFVVSADTAPEVPPASVPPPPPSKPMSWVLGFVVTFILPFSTSKWGPLREIKDRLETSLQTVENIVEAVEVVAESVDKMAENYTEDLPQGKLRDLVEKVEHFAEKTAEAADSLDNVIDKVQEIGENVDTIAIGTKEVKDFLRKDN</sequence>
<dbReference type="PANTHER" id="PTHR33735:SF26">
    <property type="entry name" value="PTERIN-BINDING DOMAIN-CONTAINING PROTEIN"/>
    <property type="match status" value="1"/>
</dbReference>
<accession>A0ABD1FP80</accession>
<dbReference type="EMBL" id="JBEAFC010000014">
    <property type="protein sequence ID" value="KAL1533653.1"/>
    <property type="molecule type" value="Genomic_DNA"/>
</dbReference>
<evidence type="ECO:0000313" key="2">
    <source>
        <dbReference type="Proteomes" id="UP001567538"/>
    </source>
</evidence>
<gene>
    <name evidence="1" type="ORF">AAHA92_33511</name>
</gene>
<organism evidence="1 2">
    <name type="scientific">Salvia divinorum</name>
    <name type="common">Maria pastora</name>
    <name type="synonym">Diviner's sage</name>
    <dbReference type="NCBI Taxonomy" id="28513"/>
    <lineage>
        <taxon>Eukaryota</taxon>
        <taxon>Viridiplantae</taxon>
        <taxon>Streptophyta</taxon>
        <taxon>Embryophyta</taxon>
        <taxon>Tracheophyta</taxon>
        <taxon>Spermatophyta</taxon>
        <taxon>Magnoliopsida</taxon>
        <taxon>eudicotyledons</taxon>
        <taxon>Gunneridae</taxon>
        <taxon>Pentapetalae</taxon>
        <taxon>asterids</taxon>
        <taxon>lamiids</taxon>
        <taxon>Lamiales</taxon>
        <taxon>Lamiaceae</taxon>
        <taxon>Nepetoideae</taxon>
        <taxon>Mentheae</taxon>
        <taxon>Salviinae</taxon>
        <taxon>Salvia</taxon>
        <taxon>Salvia subgen. Calosphace</taxon>
    </lineage>
</organism>
<keyword evidence="2" id="KW-1185">Reference proteome</keyword>
<protein>
    <submittedName>
        <fullName evidence="1">Uncharacterized protein</fullName>
    </submittedName>
</protein>
<dbReference type="AlphaFoldDB" id="A0ABD1FP80"/>
<evidence type="ECO:0000313" key="1">
    <source>
        <dbReference type="EMBL" id="KAL1533653.1"/>
    </source>
</evidence>